<gene>
    <name evidence="4" type="ORF">CD32_02870</name>
</gene>
<keyword evidence="1" id="KW-0812">Transmembrane</keyword>
<sequence>MTNPFDLEKLNKELNQINVPKEQLAKTRHRAFQKIQKEKQRRNNWRYYPVLAVTVALAFVLSVRFIPPFAETVKLVPGFTDVVPLITDDQEADEYEKLDIKETKNNLTLTIKEVMVDETGIKIRYSIEAPYNIAELFIRKVTILQNGKEIEGASSYGWAKDGTVKKYIEDTIFYNVEGKNLPNKKNFELQITFDDKEKTTFEIPFTIKNDVVKKQIYEIDQTISYEGQKLIIKDITIAPTSTRLRLTTDEGNSMQILNVGHVRIFNEQGERINTPENGLTGLNNLSYGEVIYLFESDAVNSADSLTIEIENMDVLPKDDNYVEVDFSKHIVLKQPSIGKAKFKISQGGIITIEEEEGAEVRLSHAIDADGKRFDMKSFSSTWNQVEYTYPTEMKAPVKIYFYDYPNTIFFKEKITVDK</sequence>
<keyword evidence="5" id="KW-1185">Reference proteome</keyword>
<dbReference type="EMBL" id="JPVP01000045">
    <property type="protein sequence ID" value="KGR87758.1"/>
    <property type="molecule type" value="Genomic_DNA"/>
</dbReference>
<evidence type="ECO:0000256" key="1">
    <source>
        <dbReference type="SAM" id="Phobius"/>
    </source>
</evidence>
<accession>A0A0A3IXZ2</accession>
<keyword evidence="1" id="KW-0472">Membrane</keyword>
<feature type="domain" description="DUF4179" evidence="2">
    <location>
        <begin position="41"/>
        <end position="128"/>
    </location>
</feature>
<evidence type="ECO:0000313" key="4">
    <source>
        <dbReference type="EMBL" id="KGR87758.1"/>
    </source>
</evidence>
<dbReference type="Pfam" id="PF13786">
    <property type="entry name" value="DUF4179"/>
    <property type="match status" value="1"/>
</dbReference>
<dbReference type="OrthoDB" id="2725974at2"/>
<keyword evidence="1" id="KW-1133">Transmembrane helix</keyword>
<dbReference type="Pfam" id="PF18705">
    <property type="entry name" value="DUF5643"/>
    <property type="match status" value="1"/>
</dbReference>
<feature type="transmembrane region" description="Helical" evidence="1">
    <location>
        <begin position="47"/>
        <end position="66"/>
    </location>
</feature>
<comment type="caution">
    <text evidence="4">The sequence shown here is derived from an EMBL/GenBank/DDBJ whole genome shotgun (WGS) entry which is preliminary data.</text>
</comment>
<dbReference type="Proteomes" id="UP000030437">
    <property type="component" value="Unassembled WGS sequence"/>
</dbReference>
<evidence type="ECO:0000259" key="2">
    <source>
        <dbReference type="Pfam" id="PF13786"/>
    </source>
</evidence>
<feature type="domain" description="DUF5643" evidence="3">
    <location>
        <begin position="215"/>
        <end position="326"/>
    </location>
</feature>
<proteinExistence type="predicted"/>
<dbReference type="InterPro" id="IPR040680">
    <property type="entry name" value="DUF5643"/>
</dbReference>
<reference evidence="4 5" key="1">
    <citation type="submission" date="2014-02" db="EMBL/GenBank/DDBJ databases">
        <title>Draft genome sequence of Lysinibacillus odysseyi NBRC 100172.</title>
        <authorList>
            <person name="Zhang F."/>
            <person name="Wang G."/>
            <person name="Zhang L."/>
        </authorList>
    </citation>
    <scope>NUCLEOTIDE SEQUENCE [LARGE SCALE GENOMIC DNA]</scope>
    <source>
        <strain evidence="4 5">NBRC 100172</strain>
    </source>
</reference>
<protein>
    <recommendedName>
        <fullName evidence="6">DUF4179 domain-containing protein</fullName>
    </recommendedName>
</protein>
<evidence type="ECO:0000313" key="5">
    <source>
        <dbReference type="Proteomes" id="UP000030437"/>
    </source>
</evidence>
<dbReference type="Gene3D" id="2.60.40.1630">
    <property type="entry name" value="bacillus anthracis domain"/>
    <property type="match status" value="1"/>
</dbReference>
<dbReference type="STRING" id="1220589.CD32_02870"/>
<dbReference type="AlphaFoldDB" id="A0A0A3IXZ2"/>
<organism evidence="4 5">
    <name type="scientific">Lysinibacillus odysseyi 34hs-1 = NBRC 100172</name>
    <dbReference type="NCBI Taxonomy" id="1220589"/>
    <lineage>
        <taxon>Bacteria</taxon>
        <taxon>Bacillati</taxon>
        <taxon>Bacillota</taxon>
        <taxon>Bacilli</taxon>
        <taxon>Bacillales</taxon>
        <taxon>Bacillaceae</taxon>
        <taxon>Lysinibacillus</taxon>
    </lineage>
</organism>
<evidence type="ECO:0008006" key="6">
    <source>
        <dbReference type="Google" id="ProtNLM"/>
    </source>
</evidence>
<dbReference type="InterPro" id="IPR025436">
    <property type="entry name" value="DUF4179"/>
</dbReference>
<dbReference type="eggNOG" id="ENOG5030DX0">
    <property type="taxonomic scope" value="Bacteria"/>
</dbReference>
<dbReference type="RefSeq" id="WP_036151041.1">
    <property type="nucleotide sequence ID" value="NZ_AVCX01000018.1"/>
</dbReference>
<evidence type="ECO:0000259" key="3">
    <source>
        <dbReference type="Pfam" id="PF18705"/>
    </source>
</evidence>
<name>A0A0A3IXZ2_9BACI</name>